<organism evidence="1 2">
    <name type="scientific">Reticulomyxa filosa</name>
    <dbReference type="NCBI Taxonomy" id="46433"/>
    <lineage>
        <taxon>Eukaryota</taxon>
        <taxon>Sar</taxon>
        <taxon>Rhizaria</taxon>
        <taxon>Retaria</taxon>
        <taxon>Foraminifera</taxon>
        <taxon>Monothalamids</taxon>
        <taxon>Reticulomyxidae</taxon>
        <taxon>Reticulomyxa</taxon>
    </lineage>
</organism>
<dbReference type="Proteomes" id="UP000023152">
    <property type="component" value="Unassembled WGS sequence"/>
</dbReference>
<evidence type="ECO:0000313" key="2">
    <source>
        <dbReference type="Proteomes" id="UP000023152"/>
    </source>
</evidence>
<dbReference type="AlphaFoldDB" id="X6LY64"/>
<protein>
    <submittedName>
        <fullName evidence="1">Uncharacterized protein</fullName>
    </submittedName>
</protein>
<evidence type="ECO:0000313" key="1">
    <source>
        <dbReference type="EMBL" id="ETO06853.1"/>
    </source>
</evidence>
<sequence length="122" mass="14677">MEGKLKNFALINQQYINAISKDLQEAIIYNYFYLLKNIFPRNQFFKKNIYIEELKINETMSYSVGKRKYKIKKINDNKFIQFNIKANKTIAVRKIEKKNNIKKEKEITDCIICKNDKRTNIL</sequence>
<gene>
    <name evidence="1" type="ORF">RFI_30539</name>
</gene>
<name>X6LY64_RETFI</name>
<dbReference type="EMBL" id="ASPP01026728">
    <property type="protein sequence ID" value="ETO06853.1"/>
    <property type="molecule type" value="Genomic_DNA"/>
</dbReference>
<accession>X6LY64</accession>
<proteinExistence type="predicted"/>
<reference evidence="1 2" key="1">
    <citation type="journal article" date="2013" name="Curr. Biol.">
        <title>The Genome of the Foraminiferan Reticulomyxa filosa.</title>
        <authorList>
            <person name="Glockner G."/>
            <person name="Hulsmann N."/>
            <person name="Schleicher M."/>
            <person name="Noegel A.A."/>
            <person name="Eichinger L."/>
            <person name="Gallinger C."/>
            <person name="Pawlowski J."/>
            <person name="Sierra R."/>
            <person name="Euteneuer U."/>
            <person name="Pillet L."/>
            <person name="Moustafa A."/>
            <person name="Platzer M."/>
            <person name="Groth M."/>
            <person name="Szafranski K."/>
            <person name="Schliwa M."/>
        </authorList>
    </citation>
    <scope>NUCLEOTIDE SEQUENCE [LARGE SCALE GENOMIC DNA]</scope>
</reference>
<comment type="caution">
    <text evidence="1">The sequence shown here is derived from an EMBL/GenBank/DDBJ whole genome shotgun (WGS) entry which is preliminary data.</text>
</comment>
<keyword evidence="2" id="KW-1185">Reference proteome</keyword>